<dbReference type="OrthoDB" id="46189at2759"/>
<evidence type="ECO:0000256" key="7">
    <source>
        <dbReference type="ARBA" id="ARBA00023136"/>
    </source>
</evidence>
<keyword evidence="9" id="KW-1185">Reference proteome</keyword>
<evidence type="ECO:0000256" key="5">
    <source>
        <dbReference type="ARBA" id="ARBA00022927"/>
    </source>
</evidence>
<dbReference type="AlphaFoldDB" id="A0A8C7E1P4"/>
<evidence type="ECO:0000256" key="2">
    <source>
        <dbReference type="ARBA" id="ARBA00006653"/>
    </source>
</evidence>
<evidence type="ECO:0000256" key="4">
    <source>
        <dbReference type="ARBA" id="ARBA00022448"/>
    </source>
</evidence>
<dbReference type="GeneTree" id="ENSGT00390000017136"/>
<dbReference type="GO" id="GO:0015031">
    <property type="term" value="P:protein transport"/>
    <property type="evidence" value="ECO:0007669"/>
    <property type="project" value="UniProtKB-KW"/>
</dbReference>
<evidence type="ECO:0000313" key="9">
    <source>
        <dbReference type="Proteomes" id="UP000694559"/>
    </source>
</evidence>
<comment type="subcellular location">
    <subcellularLocation>
        <location evidence="1">Golgi apparatus membrane</location>
        <topology evidence="1">Peripheral membrane protein</topology>
    </subcellularLocation>
</comment>
<evidence type="ECO:0000256" key="1">
    <source>
        <dbReference type="ARBA" id="ARBA00004395"/>
    </source>
</evidence>
<reference evidence="8" key="2">
    <citation type="submission" date="2025-09" db="UniProtKB">
        <authorList>
            <consortium name="Ensembl"/>
        </authorList>
    </citation>
    <scope>IDENTIFICATION</scope>
</reference>
<dbReference type="Proteomes" id="UP000694559">
    <property type="component" value="Unplaced"/>
</dbReference>
<keyword evidence="4" id="KW-0813">Transport</keyword>
<proteinExistence type="inferred from homology"/>
<evidence type="ECO:0000256" key="6">
    <source>
        <dbReference type="ARBA" id="ARBA00023034"/>
    </source>
</evidence>
<dbReference type="PANTHER" id="PTHR31658:SF0">
    <property type="entry name" value="CONSERVED OLIGOMERIC GOLGI COMPLEX SUBUNIT 1"/>
    <property type="match status" value="1"/>
</dbReference>
<name>A0A8C7E1P4_NAJNA</name>
<dbReference type="GO" id="GO:0000139">
    <property type="term" value="C:Golgi membrane"/>
    <property type="evidence" value="ECO:0007669"/>
    <property type="project" value="UniProtKB-SubCell"/>
</dbReference>
<organism evidence="8 9">
    <name type="scientific">Naja naja</name>
    <name type="common">Indian cobra</name>
    <dbReference type="NCBI Taxonomy" id="35670"/>
    <lineage>
        <taxon>Eukaryota</taxon>
        <taxon>Metazoa</taxon>
        <taxon>Chordata</taxon>
        <taxon>Craniata</taxon>
        <taxon>Vertebrata</taxon>
        <taxon>Euteleostomi</taxon>
        <taxon>Lepidosauria</taxon>
        <taxon>Squamata</taxon>
        <taxon>Bifurcata</taxon>
        <taxon>Unidentata</taxon>
        <taxon>Episquamata</taxon>
        <taxon>Toxicofera</taxon>
        <taxon>Serpentes</taxon>
        <taxon>Colubroidea</taxon>
        <taxon>Elapidae</taxon>
        <taxon>Elapinae</taxon>
        <taxon>Naja</taxon>
    </lineage>
</organism>
<dbReference type="InterPro" id="IPR033370">
    <property type="entry name" value="COG1"/>
</dbReference>
<accession>A0A8C7E1P4</accession>
<evidence type="ECO:0000313" key="8">
    <source>
        <dbReference type="Ensembl" id="ENSNNAP00000017141.1"/>
    </source>
</evidence>
<keyword evidence="5" id="KW-0653">Protein transport</keyword>
<reference evidence="8" key="1">
    <citation type="submission" date="2025-08" db="UniProtKB">
        <authorList>
            <consortium name="Ensembl"/>
        </authorList>
    </citation>
    <scope>IDENTIFICATION</scope>
</reference>
<dbReference type="PANTHER" id="PTHR31658">
    <property type="entry name" value="CONSERVED OLIGOMERIC GOLGI COMPLEX SUBUNIT 1"/>
    <property type="match status" value="1"/>
</dbReference>
<evidence type="ECO:0000256" key="3">
    <source>
        <dbReference type="ARBA" id="ARBA00020978"/>
    </source>
</evidence>
<dbReference type="Ensembl" id="ENSNNAT00000017993.1">
    <property type="protein sequence ID" value="ENSNNAP00000017141.1"/>
    <property type="gene ID" value="ENSNNAG00000011522.1"/>
</dbReference>
<keyword evidence="6" id="KW-0333">Golgi apparatus</keyword>
<protein>
    <recommendedName>
        <fullName evidence="3">Conserved oligomeric Golgi complex subunit 1</fullName>
    </recommendedName>
</protein>
<keyword evidence="7" id="KW-0472">Membrane</keyword>
<comment type="similarity">
    <text evidence="2">Belongs to the COG1 family.</text>
</comment>
<dbReference type="GO" id="GO:0017119">
    <property type="term" value="C:Golgi transport complex"/>
    <property type="evidence" value="ECO:0007669"/>
    <property type="project" value="InterPro"/>
</dbReference>
<dbReference type="GO" id="GO:0006891">
    <property type="term" value="P:intra-Golgi vesicle-mediated transport"/>
    <property type="evidence" value="ECO:0007669"/>
    <property type="project" value="InterPro"/>
</dbReference>
<sequence>MLKTCMTEVLAGYEKLSEGKREKKEDKLPITQNRALQLLYDLRYLNIVLTTKNEDIKSSRNKIEKQIDLESYIDPFDLDVFIPHLNSNLNHLVQRTSILFGLLSGTENQYTSRSSALTSQKLHNILPLTSSQIR</sequence>